<dbReference type="GO" id="GO:0046872">
    <property type="term" value="F:metal ion binding"/>
    <property type="evidence" value="ECO:0007669"/>
    <property type="project" value="UniProtKB-KW"/>
</dbReference>
<dbReference type="Proteomes" id="UP000235965">
    <property type="component" value="Unassembled WGS sequence"/>
</dbReference>
<gene>
    <name evidence="11" type="ORF">B7P43_G03756</name>
</gene>
<keyword evidence="12" id="KW-1185">Reference proteome</keyword>
<feature type="region of interest" description="Disordered" evidence="9">
    <location>
        <begin position="62"/>
        <end position="84"/>
    </location>
</feature>
<feature type="compositionally biased region" description="Basic and acidic residues" evidence="9">
    <location>
        <begin position="65"/>
        <end position="84"/>
    </location>
</feature>
<evidence type="ECO:0000313" key="11">
    <source>
        <dbReference type="EMBL" id="PNF34780.1"/>
    </source>
</evidence>
<keyword evidence="8" id="KW-0472">Membrane</keyword>
<keyword evidence="1 8" id="KW-0813">Transport</keyword>
<dbReference type="GO" id="GO:0005743">
    <property type="term" value="C:mitochondrial inner membrane"/>
    <property type="evidence" value="ECO:0007669"/>
    <property type="project" value="UniProtKB-SubCell"/>
</dbReference>
<evidence type="ECO:0000256" key="2">
    <source>
        <dbReference type="ARBA" id="ARBA00022723"/>
    </source>
</evidence>
<keyword evidence="8" id="KW-0999">Mitochondrion inner membrane</keyword>
<evidence type="ECO:0000256" key="7">
    <source>
        <dbReference type="ARBA" id="ARBA00023157"/>
    </source>
</evidence>
<protein>
    <recommendedName>
        <fullName evidence="8">Mitochondrial import inner membrane translocase subunit</fullName>
    </recommendedName>
</protein>
<dbReference type="SUPFAM" id="SSF144122">
    <property type="entry name" value="Tim10-like"/>
    <property type="match status" value="1"/>
</dbReference>
<feature type="domain" description="Tim10-like" evidence="10">
    <location>
        <begin position="1"/>
        <end position="45"/>
    </location>
</feature>
<dbReference type="InterPro" id="IPR035427">
    <property type="entry name" value="Tim10-like_dom_sf"/>
</dbReference>
<keyword evidence="4 8" id="KW-0653">Protein transport</keyword>
<comment type="domain">
    <text evidence="8">The twin CX3C motif contains 4 conserved Cys residues that form 2 disulfide bonds in the mitochondrial intermembrane space.</text>
</comment>
<proteinExistence type="inferred from homology"/>
<dbReference type="EMBL" id="NEVH01008202">
    <property type="protein sequence ID" value="PNF34780.1"/>
    <property type="molecule type" value="Genomic_DNA"/>
</dbReference>
<comment type="caution">
    <text evidence="11">The sequence shown here is derived from an EMBL/GenBank/DDBJ whole genome shotgun (WGS) entry which is preliminary data.</text>
</comment>
<comment type="subcellular location">
    <subcellularLocation>
        <location evidence="8">Mitochondrion inner membrane</location>
        <topology evidence="8">Peripheral membrane protein</topology>
        <orientation evidence="8">Intermembrane side</orientation>
    </subcellularLocation>
</comment>
<keyword evidence="5 8" id="KW-0811">Translocation</keyword>
<evidence type="ECO:0000256" key="6">
    <source>
        <dbReference type="ARBA" id="ARBA00023128"/>
    </source>
</evidence>
<dbReference type="AlphaFoldDB" id="A0A2J7R1R6"/>
<comment type="subunit">
    <text evidence="8">Heterohexamer.</text>
</comment>
<dbReference type="PANTHER" id="PTHR13172">
    <property type="entry name" value="MITOCHONDRIAL IMPORT INNER MEMBRANE TRANSLOCASE SUBUNIT TIM9B"/>
    <property type="match status" value="1"/>
</dbReference>
<evidence type="ECO:0000256" key="4">
    <source>
        <dbReference type="ARBA" id="ARBA00022927"/>
    </source>
</evidence>
<evidence type="ECO:0000256" key="5">
    <source>
        <dbReference type="ARBA" id="ARBA00023010"/>
    </source>
</evidence>
<keyword evidence="8" id="KW-0143">Chaperone</keyword>
<name>A0A2J7R1R6_9NEOP</name>
<keyword evidence="3" id="KW-0862">Zinc</keyword>
<dbReference type="STRING" id="105785.A0A2J7R1R6"/>
<dbReference type="FunCoup" id="A0A2J7R1R6">
    <property type="interactions" value="328"/>
</dbReference>
<comment type="similarity">
    <text evidence="8">Belongs to the small Tim family.</text>
</comment>
<dbReference type="Gene3D" id="1.10.287.810">
    <property type="entry name" value="Mitochondrial import inner membrane translocase subunit tim13 like domains"/>
    <property type="match status" value="1"/>
</dbReference>
<keyword evidence="2" id="KW-0479">Metal-binding</keyword>
<evidence type="ECO:0000256" key="3">
    <source>
        <dbReference type="ARBA" id="ARBA00022833"/>
    </source>
</evidence>
<keyword evidence="6 8" id="KW-0496">Mitochondrion</keyword>
<dbReference type="InterPro" id="IPR050673">
    <property type="entry name" value="Mito_inner_translocase_sub"/>
</dbReference>
<organism evidence="11 12">
    <name type="scientific">Cryptotermes secundus</name>
    <dbReference type="NCBI Taxonomy" id="105785"/>
    <lineage>
        <taxon>Eukaryota</taxon>
        <taxon>Metazoa</taxon>
        <taxon>Ecdysozoa</taxon>
        <taxon>Arthropoda</taxon>
        <taxon>Hexapoda</taxon>
        <taxon>Insecta</taxon>
        <taxon>Pterygota</taxon>
        <taxon>Neoptera</taxon>
        <taxon>Polyneoptera</taxon>
        <taxon>Dictyoptera</taxon>
        <taxon>Blattodea</taxon>
        <taxon>Blattoidea</taxon>
        <taxon>Termitoidae</taxon>
        <taxon>Kalotermitidae</taxon>
        <taxon>Cryptotermitinae</taxon>
        <taxon>Cryptotermes</taxon>
    </lineage>
</organism>
<dbReference type="InParanoid" id="A0A2J7R1R6"/>
<dbReference type="Pfam" id="PF02953">
    <property type="entry name" value="zf-Tim10_DDP"/>
    <property type="match status" value="1"/>
</dbReference>
<dbReference type="OrthoDB" id="1551503at2759"/>
<dbReference type="GO" id="GO:0015031">
    <property type="term" value="P:protein transport"/>
    <property type="evidence" value="ECO:0007669"/>
    <property type="project" value="UniProtKB-KW"/>
</dbReference>
<evidence type="ECO:0000256" key="8">
    <source>
        <dbReference type="RuleBase" id="RU367043"/>
    </source>
</evidence>
<evidence type="ECO:0000256" key="1">
    <source>
        <dbReference type="ARBA" id="ARBA00022448"/>
    </source>
</evidence>
<evidence type="ECO:0000259" key="10">
    <source>
        <dbReference type="Pfam" id="PF02953"/>
    </source>
</evidence>
<accession>A0A2J7R1R6</accession>
<keyword evidence="7 8" id="KW-1015">Disulfide bond</keyword>
<reference evidence="11 12" key="1">
    <citation type="submission" date="2017-12" db="EMBL/GenBank/DDBJ databases">
        <title>Hemimetabolous genomes reveal molecular basis of termite eusociality.</title>
        <authorList>
            <person name="Harrison M.C."/>
            <person name="Jongepier E."/>
            <person name="Robertson H.M."/>
            <person name="Arning N."/>
            <person name="Bitard-Feildel T."/>
            <person name="Chao H."/>
            <person name="Childers C.P."/>
            <person name="Dinh H."/>
            <person name="Doddapaneni H."/>
            <person name="Dugan S."/>
            <person name="Gowin J."/>
            <person name="Greiner C."/>
            <person name="Han Y."/>
            <person name="Hu H."/>
            <person name="Hughes D.S.T."/>
            <person name="Huylmans A.-K."/>
            <person name="Kemena C."/>
            <person name="Kremer L.P.M."/>
            <person name="Lee S.L."/>
            <person name="Lopez-Ezquerra A."/>
            <person name="Mallet L."/>
            <person name="Monroy-Kuhn J.M."/>
            <person name="Moser A."/>
            <person name="Murali S.C."/>
            <person name="Muzny D.M."/>
            <person name="Otani S."/>
            <person name="Piulachs M.-D."/>
            <person name="Poelchau M."/>
            <person name="Qu J."/>
            <person name="Schaub F."/>
            <person name="Wada-Katsumata A."/>
            <person name="Worley K.C."/>
            <person name="Xie Q."/>
            <person name="Ylla G."/>
            <person name="Poulsen M."/>
            <person name="Gibbs R.A."/>
            <person name="Schal C."/>
            <person name="Richards S."/>
            <person name="Belles X."/>
            <person name="Korb J."/>
            <person name="Bornberg-Bauer E."/>
        </authorList>
    </citation>
    <scope>NUCLEOTIDE SEQUENCE [LARGE SCALE GENOMIC DNA]</scope>
    <source>
        <tissue evidence="11">Whole body</tissue>
    </source>
</reference>
<dbReference type="InterPro" id="IPR004217">
    <property type="entry name" value="Tim10-like"/>
</dbReference>
<sequence length="84" mass="9636">MSESCFLRCVNTFNNRELTEEEALCVTQCADKHVKVNKKVMEVYIEVQPQIAKKRMEEVAALQESLEKQNKSSEHSEGSETKKS</sequence>
<evidence type="ECO:0000313" key="12">
    <source>
        <dbReference type="Proteomes" id="UP000235965"/>
    </source>
</evidence>
<comment type="function">
    <text evidence="8">Mitochondrial intermembrane chaperone that participates in the import and insertion of some multi-pass transmembrane proteins into the mitochondrial inner membrane. Also required for the transfer of beta-barrel precursors from the TOM complex to the sorting and assembly machinery (SAM complex) of the outer membrane. Acts as a chaperone-like protein that protects the hydrophobic precursors from aggregation and guide them through the mitochondrial intermembrane space.</text>
</comment>
<evidence type="ECO:0000256" key="9">
    <source>
        <dbReference type="SAM" id="MobiDB-lite"/>
    </source>
</evidence>